<feature type="region of interest" description="Disordered" evidence="1">
    <location>
        <begin position="1"/>
        <end position="40"/>
    </location>
</feature>
<dbReference type="EMBL" id="JACKWZ010000002">
    <property type="protein sequence ID" value="KAF9424562.1"/>
    <property type="molecule type" value="Genomic_DNA"/>
</dbReference>
<accession>A0A835LGF3</accession>
<evidence type="ECO:0000256" key="1">
    <source>
        <dbReference type="SAM" id="MobiDB-lite"/>
    </source>
</evidence>
<dbReference type="AlphaFoldDB" id="A0A835LGF3"/>
<dbReference type="Proteomes" id="UP000648187">
    <property type="component" value="Unassembled WGS sequence"/>
</dbReference>
<evidence type="ECO:0000313" key="3">
    <source>
        <dbReference type="Proteomes" id="UP000648187"/>
    </source>
</evidence>
<protein>
    <submittedName>
        <fullName evidence="2">Uncharacterized protein</fullName>
    </submittedName>
</protein>
<evidence type="ECO:0000313" key="2">
    <source>
        <dbReference type="EMBL" id="KAF9424562.1"/>
    </source>
</evidence>
<name>A0A835LGF3_SPOEX</name>
<keyword evidence="3" id="KW-1185">Reference proteome</keyword>
<comment type="caution">
    <text evidence="2">The sequence shown here is derived from an EMBL/GenBank/DDBJ whole genome shotgun (WGS) entry which is preliminary data.</text>
</comment>
<organism evidence="2 3">
    <name type="scientific">Spodoptera exigua</name>
    <name type="common">Beet armyworm</name>
    <name type="synonym">Noctua fulgens</name>
    <dbReference type="NCBI Taxonomy" id="7107"/>
    <lineage>
        <taxon>Eukaryota</taxon>
        <taxon>Metazoa</taxon>
        <taxon>Ecdysozoa</taxon>
        <taxon>Arthropoda</taxon>
        <taxon>Hexapoda</taxon>
        <taxon>Insecta</taxon>
        <taxon>Pterygota</taxon>
        <taxon>Neoptera</taxon>
        <taxon>Endopterygota</taxon>
        <taxon>Lepidoptera</taxon>
        <taxon>Glossata</taxon>
        <taxon>Ditrysia</taxon>
        <taxon>Noctuoidea</taxon>
        <taxon>Noctuidae</taxon>
        <taxon>Amphipyrinae</taxon>
        <taxon>Spodoptera</taxon>
    </lineage>
</organism>
<reference evidence="2" key="1">
    <citation type="submission" date="2020-08" db="EMBL/GenBank/DDBJ databases">
        <title>Spodoptera exigua strain:BAW_Kor-Di-RS1 Genome sequencing and assembly.</title>
        <authorList>
            <person name="Kim J."/>
            <person name="Nam H.Y."/>
            <person name="Kwon M."/>
            <person name="Choi J.H."/>
            <person name="Cho S.R."/>
            <person name="Kim G.-H."/>
        </authorList>
    </citation>
    <scope>NUCLEOTIDE SEQUENCE</scope>
    <source>
        <strain evidence="2">BAW_Kor-Di-RS1</strain>
        <tissue evidence="2">Whole-body</tissue>
    </source>
</reference>
<gene>
    <name evidence="2" type="ORF">HW555_000373</name>
</gene>
<sequence>MTGDTKADWMSIANHHNKNKGNVKAEGNPSAGDGEHPVNAGEVHWPEVEVSRIHNFPVPEAFKHGPSNHSHASENTVRQVVLEVSDTGAQSFNA</sequence>
<proteinExistence type="predicted"/>